<comment type="pathway">
    <text evidence="12">Amino-sugar metabolism; N-acetylmuramate degradation.</text>
</comment>
<feature type="active site" evidence="12">
    <location>
        <position position="114"/>
    </location>
</feature>
<reference evidence="15" key="1">
    <citation type="submission" date="2018-03" db="EMBL/GenBank/DDBJ databases">
        <title>Lachnoclostridium SNUG30370 gen.nov., sp.nov., isolated from human faeces.</title>
        <authorList>
            <person name="Seo B."/>
            <person name="Jeon K."/>
            <person name="Ko G."/>
        </authorList>
    </citation>
    <scope>NUCLEOTIDE SEQUENCE [LARGE SCALE GENOMIC DNA]</scope>
    <source>
        <strain evidence="15">SNUG30370</strain>
    </source>
</reference>
<dbReference type="SUPFAM" id="SSF53697">
    <property type="entry name" value="SIS domain"/>
    <property type="match status" value="1"/>
</dbReference>
<dbReference type="Pfam" id="PF22645">
    <property type="entry name" value="GKRP_SIS_N"/>
    <property type="match status" value="1"/>
</dbReference>
<dbReference type="Gene3D" id="1.10.8.1080">
    <property type="match status" value="1"/>
</dbReference>
<evidence type="ECO:0000256" key="6">
    <source>
        <dbReference type="ARBA" id="ARBA00060672"/>
    </source>
</evidence>
<dbReference type="NCBIfam" id="TIGR00274">
    <property type="entry name" value="N-acetylmuramic acid 6-phosphate etherase"/>
    <property type="match status" value="1"/>
</dbReference>
<dbReference type="GO" id="GO:0005829">
    <property type="term" value="C:cytosol"/>
    <property type="evidence" value="ECO:0007669"/>
    <property type="project" value="TreeGrafter"/>
</dbReference>
<evidence type="ECO:0000256" key="1">
    <source>
        <dbReference type="ARBA" id="ARBA00011738"/>
    </source>
</evidence>
<dbReference type="PANTHER" id="PTHR10088">
    <property type="entry name" value="GLUCOKINASE REGULATORY PROTEIN"/>
    <property type="match status" value="1"/>
</dbReference>
<evidence type="ECO:0000256" key="12">
    <source>
        <dbReference type="HAMAP-Rule" id="MF_00068"/>
    </source>
</evidence>
<evidence type="ECO:0000256" key="3">
    <source>
        <dbReference type="ARBA" id="ARBA00023277"/>
    </source>
</evidence>
<evidence type="ECO:0000256" key="2">
    <source>
        <dbReference type="ARBA" id="ARBA00023239"/>
    </source>
</evidence>
<keyword evidence="3 12" id="KW-0119">Carbohydrate metabolism</keyword>
<dbReference type="GO" id="GO:0042593">
    <property type="term" value="P:glucose homeostasis"/>
    <property type="evidence" value="ECO:0007669"/>
    <property type="project" value="TreeGrafter"/>
</dbReference>
<dbReference type="InterPro" id="IPR046348">
    <property type="entry name" value="SIS_dom_sf"/>
</dbReference>
<comment type="miscellaneous">
    <text evidence="12">A lyase-type mechanism (elimination/hydration) is suggested for the cleavage of the lactyl ether bond of MurNAc 6-phosphate, with the formation of an alpha,beta-unsaturated aldehyde intermediate with (E)-stereochemistry, followed by the syn addition of water to give product.</text>
</comment>
<protein>
    <recommendedName>
        <fullName evidence="9 12">N-acetylmuramic acid 6-phosphate etherase</fullName>
        <shortName evidence="12">MurNAc-6-P etherase</shortName>
        <ecNumber evidence="8 12">4.2.1.126</ecNumber>
    </recommendedName>
    <alternativeName>
        <fullName evidence="11 12">N-acetylmuramic acid 6-phosphate hydrolase</fullName>
    </alternativeName>
    <alternativeName>
        <fullName evidence="10 12">N-acetylmuramic acid 6-phosphate lyase</fullName>
    </alternativeName>
</protein>
<feature type="active site" description="Proton donor" evidence="12">
    <location>
        <position position="83"/>
    </location>
</feature>
<dbReference type="PROSITE" id="PS01272">
    <property type="entry name" value="GCKR"/>
    <property type="match status" value="1"/>
</dbReference>
<feature type="domain" description="SIS" evidence="13">
    <location>
        <begin position="51"/>
        <end position="218"/>
    </location>
</feature>
<comment type="pathway">
    <text evidence="5">Amino-sugar metabolism; 1,6-anhydro-N-acetylmuramate degradation.</text>
</comment>
<evidence type="ECO:0000256" key="10">
    <source>
        <dbReference type="ARBA" id="ARBA00077905"/>
    </source>
</evidence>
<dbReference type="GO" id="GO:0009750">
    <property type="term" value="P:response to fructose"/>
    <property type="evidence" value="ECO:0007669"/>
    <property type="project" value="TreeGrafter"/>
</dbReference>
<comment type="function">
    <text evidence="12">Specifically catalyzes the cleavage of the D-lactyl ether substituent of MurNAc 6-phosphate, producing GlcNAc 6-phosphate and D-lactate.</text>
</comment>
<dbReference type="HAMAP" id="MF_00068">
    <property type="entry name" value="MurQ"/>
    <property type="match status" value="1"/>
</dbReference>
<evidence type="ECO:0000256" key="9">
    <source>
        <dbReference type="ARBA" id="ARBA00070061"/>
    </source>
</evidence>
<evidence type="ECO:0000256" key="4">
    <source>
        <dbReference type="ARBA" id="ARBA00051747"/>
    </source>
</evidence>
<dbReference type="CDD" id="cd00194">
    <property type="entry name" value="UBA_like_SF"/>
    <property type="match status" value="1"/>
</dbReference>
<name>A0A2T3FJK6_9FIRM</name>
<accession>A0A2T3FJK6</accession>
<dbReference type="NCBIfam" id="NF009222">
    <property type="entry name" value="PRK12570.1"/>
    <property type="match status" value="1"/>
</dbReference>
<dbReference type="GO" id="GO:0004857">
    <property type="term" value="F:enzyme inhibitor activity"/>
    <property type="evidence" value="ECO:0007669"/>
    <property type="project" value="TreeGrafter"/>
</dbReference>
<dbReference type="Pfam" id="PF20741">
    <property type="entry name" value="GKRP-like_C"/>
    <property type="match status" value="1"/>
</dbReference>
<evidence type="ECO:0000256" key="7">
    <source>
        <dbReference type="ARBA" id="ARBA00061234"/>
    </source>
</evidence>
<dbReference type="Gene3D" id="3.40.50.10490">
    <property type="entry name" value="Glucose-6-phosphate isomerase like protein, domain 1"/>
    <property type="match status" value="1"/>
</dbReference>
<comment type="subunit">
    <text evidence="1 12">Homodimer.</text>
</comment>
<dbReference type="CDD" id="cd05007">
    <property type="entry name" value="SIS_Etherase"/>
    <property type="match status" value="1"/>
</dbReference>
<dbReference type="FunFam" id="1.10.8.1080:FF:000001">
    <property type="entry name" value="N-acetylmuramic acid 6-phosphate etherase"/>
    <property type="match status" value="1"/>
</dbReference>
<dbReference type="GO" id="GO:0016835">
    <property type="term" value="F:carbon-oxygen lyase activity"/>
    <property type="evidence" value="ECO:0007669"/>
    <property type="project" value="UniProtKB-UniRule"/>
</dbReference>
<proteinExistence type="inferred from homology"/>
<evidence type="ECO:0000313" key="15">
    <source>
        <dbReference type="Proteomes" id="UP000241201"/>
    </source>
</evidence>
<sequence length="299" mass="32295">MKLNQLDTEKVNQNSLHIDEMSTIDILKTINNEDQKVAFAVQDVILQIAQAVDCIYEKMCLGGRLIYVGAGTSGRLGILDASECPPTYGVEPTLIQGIIAGGIKAVTQAVEGAEDSKQLAQIDLEKINLNDKDVVCGIAASGRTPYVIAGLQYARKIGCSTISLCCVQNGEISKYANYPIEVVVGPEVVTGSTRMKAGTAQKMVLNMISTSVMIKRGKVFGNLMVDVQPTNEKLKMRAVSIVCQSVDCDEAEATRLLNKSKFNVKIAILMGLTGKDEIECQEALEKNKGNISLTVRSFL</sequence>
<keyword evidence="15" id="KW-1185">Reference proteome</keyword>
<dbReference type="NCBIfam" id="NF003915">
    <property type="entry name" value="PRK05441.1"/>
    <property type="match status" value="1"/>
</dbReference>
<comment type="catalytic activity">
    <reaction evidence="4 12">
        <text>N-acetyl-D-muramate 6-phosphate + H2O = N-acetyl-D-glucosamine 6-phosphate + (R)-lactate</text>
        <dbReference type="Rhea" id="RHEA:26410"/>
        <dbReference type="ChEBI" id="CHEBI:15377"/>
        <dbReference type="ChEBI" id="CHEBI:16004"/>
        <dbReference type="ChEBI" id="CHEBI:57513"/>
        <dbReference type="ChEBI" id="CHEBI:58722"/>
        <dbReference type="EC" id="4.2.1.126"/>
    </reaction>
</comment>
<dbReference type="InterPro" id="IPR040190">
    <property type="entry name" value="MURQ/GCKR"/>
</dbReference>
<evidence type="ECO:0000259" key="13">
    <source>
        <dbReference type="PROSITE" id="PS51464"/>
    </source>
</evidence>
<comment type="pathway">
    <text evidence="6">Cell wall biogenesis.</text>
</comment>
<dbReference type="GO" id="GO:0030246">
    <property type="term" value="F:carbohydrate binding"/>
    <property type="evidence" value="ECO:0007669"/>
    <property type="project" value="TreeGrafter"/>
</dbReference>
<dbReference type="GO" id="GO:0019899">
    <property type="term" value="F:enzyme binding"/>
    <property type="evidence" value="ECO:0007669"/>
    <property type="project" value="TreeGrafter"/>
</dbReference>
<keyword evidence="2 12" id="KW-0456">Lyase</keyword>
<comment type="caution">
    <text evidence="14">The sequence shown here is derived from an EMBL/GenBank/DDBJ whole genome shotgun (WGS) entry which is preliminary data.</text>
</comment>
<dbReference type="EMBL" id="PYLP01000037">
    <property type="protein sequence ID" value="PST35458.1"/>
    <property type="molecule type" value="Genomic_DNA"/>
</dbReference>
<gene>
    <name evidence="12 14" type="primary">murQ</name>
    <name evidence="14" type="ORF">C7U55_13095</name>
</gene>
<dbReference type="FunFam" id="3.40.50.10490:FF:000014">
    <property type="entry name" value="N-acetylmuramic acid 6-phosphate etherase"/>
    <property type="match status" value="1"/>
</dbReference>
<evidence type="ECO:0000313" key="14">
    <source>
        <dbReference type="EMBL" id="PST35458.1"/>
    </source>
</evidence>
<organism evidence="14 15">
    <name type="scientific">Faecalibacillus faecis</name>
    <dbReference type="NCBI Taxonomy" id="1982628"/>
    <lineage>
        <taxon>Bacteria</taxon>
        <taxon>Bacillati</taxon>
        <taxon>Bacillota</taxon>
        <taxon>Erysipelotrichia</taxon>
        <taxon>Erysipelotrichales</taxon>
        <taxon>Coprobacillaceae</taxon>
        <taxon>Faecalibacillus</taxon>
    </lineage>
</organism>
<dbReference type="AlphaFoldDB" id="A0A2T3FJK6"/>
<dbReference type="InterPro" id="IPR005488">
    <property type="entry name" value="Etherase_MurQ"/>
</dbReference>
<dbReference type="RefSeq" id="WP_106988931.1">
    <property type="nucleotide sequence ID" value="NZ_JAJCFI010000026.1"/>
</dbReference>
<dbReference type="GO" id="GO:0097173">
    <property type="term" value="P:N-acetylmuramic acid catabolic process"/>
    <property type="evidence" value="ECO:0007669"/>
    <property type="project" value="UniProtKB-UniPathway"/>
</dbReference>
<evidence type="ECO:0000256" key="8">
    <source>
        <dbReference type="ARBA" id="ARBA00067056"/>
    </source>
</evidence>
<dbReference type="GeneID" id="77472012"/>
<dbReference type="PANTHER" id="PTHR10088:SF4">
    <property type="entry name" value="GLUCOKINASE REGULATORY PROTEIN"/>
    <property type="match status" value="1"/>
</dbReference>
<dbReference type="Proteomes" id="UP000241201">
    <property type="component" value="Unassembled WGS sequence"/>
</dbReference>
<dbReference type="PROSITE" id="PS51464">
    <property type="entry name" value="SIS"/>
    <property type="match status" value="1"/>
</dbReference>
<dbReference type="EC" id="4.2.1.126" evidence="8 12"/>
<dbReference type="GO" id="GO:0070095">
    <property type="term" value="F:fructose-6-phosphate binding"/>
    <property type="evidence" value="ECO:0007669"/>
    <property type="project" value="TreeGrafter"/>
</dbReference>
<comment type="similarity">
    <text evidence="7 12">Belongs to the GCKR-like family. MurNAc-6-P etherase subfamily.</text>
</comment>
<evidence type="ECO:0000256" key="11">
    <source>
        <dbReference type="ARBA" id="ARBA00084049"/>
    </source>
</evidence>
<dbReference type="UniPathway" id="UPA00342"/>
<dbReference type="InterPro" id="IPR005486">
    <property type="entry name" value="Glucokinase_regulatory_CS"/>
</dbReference>
<evidence type="ECO:0000256" key="5">
    <source>
        <dbReference type="ARBA" id="ARBA00060595"/>
    </source>
</evidence>
<dbReference type="InterPro" id="IPR001347">
    <property type="entry name" value="SIS_dom"/>
</dbReference>
<dbReference type="GO" id="GO:0046348">
    <property type="term" value="P:amino sugar catabolic process"/>
    <property type="evidence" value="ECO:0007669"/>
    <property type="project" value="InterPro"/>
</dbReference>